<evidence type="ECO:0008006" key="4">
    <source>
        <dbReference type="Google" id="ProtNLM"/>
    </source>
</evidence>
<protein>
    <recommendedName>
        <fullName evidence="4">Secreted protein</fullName>
    </recommendedName>
</protein>
<name>A0A0V1HGU2_9BILA</name>
<accession>A0A0V1HGU2</accession>
<evidence type="ECO:0000313" key="2">
    <source>
        <dbReference type="EMBL" id="KRZ09931.1"/>
    </source>
</evidence>
<reference evidence="2 3" key="1">
    <citation type="submission" date="2015-01" db="EMBL/GenBank/DDBJ databases">
        <title>Evolution of Trichinella species and genotypes.</title>
        <authorList>
            <person name="Korhonen P.K."/>
            <person name="Edoardo P."/>
            <person name="Giuseppe L.R."/>
            <person name="Gasser R.B."/>
        </authorList>
    </citation>
    <scope>NUCLEOTIDE SEQUENCE [LARGE SCALE GENOMIC DNA]</scope>
    <source>
        <strain evidence="2">ISS1029</strain>
    </source>
</reference>
<dbReference type="AlphaFoldDB" id="A0A0V1HGU2"/>
<dbReference type="Proteomes" id="UP000055024">
    <property type="component" value="Unassembled WGS sequence"/>
</dbReference>
<evidence type="ECO:0000256" key="1">
    <source>
        <dbReference type="SAM" id="SignalP"/>
    </source>
</evidence>
<organism evidence="2 3">
    <name type="scientific">Trichinella zimbabwensis</name>
    <dbReference type="NCBI Taxonomy" id="268475"/>
    <lineage>
        <taxon>Eukaryota</taxon>
        <taxon>Metazoa</taxon>
        <taxon>Ecdysozoa</taxon>
        <taxon>Nematoda</taxon>
        <taxon>Enoplea</taxon>
        <taxon>Dorylaimia</taxon>
        <taxon>Trichinellida</taxon>
        <taxon>Trichinellidae</taxon>
        <taxon>Trichinella</taxon>
    </lineage>
</organism>
<sequence length="73" mass="8479">MMMVMMMMMMQLPATGCIYKSLLLPEAERHSLFNTHGEQFQLVGVVVLKAGLLYAKLEFYAFQMMMLVRKEKV</sequence>
<comment type="caution">
    <text evidence="2">The sequence shown here is derived from an EMBL/GenBank/DDBJ whole genome shotgun (WGS) entry which is preliminary data.</text>
</comment>
<feature type="chain" id="PRO_5006879140" description="Secreted protein" evidence="1">
    <location>
        <begin position="18"/>
        <end position="73"/>
    </location>
</feature>
<keyword evidence="3" id="KW-1185">Reference proteome</keyword>
<keyword evidence="1" id="KW-0732">Signal</keyword>
<dbReference type="EMBL" id="JYDP01000066">
    <property type="protein sequence ID" value="KRZ09931.1"/>
    <property type="molecule type" value="Genomic_DNA"/>
</dbReference>
<evidence type="ECO:0000313" key="3">
    <source>
        <dbReference type="Proteomes" id="UP000055024"/>
    </source>
</evidence>
<feature type="signal peptide" evidence="1">
    <location>
        <begin position="1"/>
        <end position="17"/>
    </location>
</feature>
<gene>
    <name evidence="2" type="ORF">T11_15132</name>
</gene>
<proteinExistence type="predicted"/>